<keyword evidence="3" id="KW-0274">FAD</keyword>
<dbReference type="Pfam" id="PF07992">
    <property type="entry name" value="Pyr_redox_2"/>
    <property type="match status" value="1"/>
</dbReference>
<dbReference type="InterPro" id="IPR023753">
    <property type="entry name" value="FAD/NAD-binding_dom"/>
</dbReference>
<evidence type="ECO:0000313" key="7">
    <source>
        <dbReference type="EMBL" id="MBB5491868.1"/>
    </source>
</evidence>
<keyword evidence="8" id="KW-1185">Reference proteome</keyword>
<dbReference type="EMBL" id="JACHDO010000001">
    <property type="protein sequence ID" value="MBB5491868.1"/>
    <property type="molecule type" value="Genomic_DNA"/>
</dbReference>
<dbReference type="PRINTS" id="PR00411">
    <property type="entry name" value="PNDRDTASEI"/>
</dbReference>
<evidence type="ECO:0000259" key="6">
    <source>
        <dbReference type="Pfam" id="PF07992"/>
    </source>
</evidence>
<reference evidence="7 8" key="1">
    <citation type="submission" date="2020-08" db="EMBL/GenBank/DDBJ databases">
        <title>Sequencing the genomes of 1000 actinobacteria strains.</title>
        <authorList>
            <person name="Klenk H.-P."/>
        </authorList>
    </citation>
    <scope>NUCLEOTIDE SEQUENCE [LARGE SCALE GENOMIC DNA]</scope>
    <source>
        <strain evidence="7 8">DSM 44598</strain>
    </source>
</reference>
<evidence type="ECO:0000256" key="3">
    <source>
        <dbReference type="ARBA" id="ARBA00022827"/>
    </source>
</evidence>
<name>A0A840WP19_9ACTN</name>
<dbReference type="RefSeq" id="WP_184365473.1">
    <property type="nucleotide sequence ID" value="NZ_BAAAKM010000021.1"/>
</dbReference>
<evidence type="ECO:0000313" key="8">
    <source>
        <dbReference type="Proteomes" id="UP000579647"/>
    </source>
</evidence>
<dbReference type="Proteomes" id="UP000579647">
    <property type="component" value="Unassembled WGS sequence"/>
</dbReference>
<keyword evidence="5" id="KW-0520">NAD</keyword>
<gene>
    <name evidence="7" type="ORF">HNR07_003005</name>
</gene>
<dbReference type="EC" id="1.6.99.3" evidence="7"/>
<dbReference type="Gene3D" id="3.50.50.100">
    <property type="match status" value="1"/>
</dbReference>
<comment type="similarity">
    <text evidence="1">Belongs to the NADH dehydrogenase family.</text>
</comment>
<sequence>MSRPRIVVVGAGFGGLHTLRHLERRIPNGAADIALVAPHDYMLYSPLLPQVASGLLTPQSVAMSVHRLTRKTRLVPGHAIGVDTQDRTVVVRRPTGELLPCKYDRLVLAPGALTREFDIPGLTQHAYGAKTLAEAVLLRDHVLAQLELANDSRDPVEREERCRFIVVGGGYTGVETAASLMRLCEEAARRYPELRSVIRWHLVDIAPKVLPELGDRLGRKALDLLRNLGIEVKLKVTVREVTADKVVLTDGRALPCRTLIWTAGVTPSPLMETLGKPTQRGRLEVGADLAVPGQPDVFAIGDAAAVPNLSHAESAYCPPTAQYATRQAATVAQNVVNSVLGRPLREFKHKDMGLVVDLSGKDALARILQFDLSGLPALAATRGYHLVSVPSPTARARIAANWGIRAFTGGEVSRMGFADEGRPSSFVANESVQYLDEAASRSEGARLLDNERERYGED</sequence>
<accession>A0A840WP19</accession>
<protein>
    <submittedName>
        <fullName evidence="7">NADH dehydrogenase</fullName>
        <ecNumber evidence="7">1.6.99.3</ecNumber>
    </submittedName>
</protein>
<dbReference type="GO" id="GO:0003954">
    <property type="term" value="F:NADH dehydrogenase activity"/>
    <property type="evidence" value="ECO:0007669"/>
    <property type="project" value="InterPro"/>
</dbReference>
<dbReference type="PRINTS" id="PR00368">
    <property type="entry name" value="FADPNR"/>
</dbReference>
<evidence type="ECO:0000256" key="4">
    <source>
        <dbReference type="ARBA" id="ARBA00023002"/>
    </source>
</evidence>
<comment type="caution">
    <text evidence="7">The sequence shown here is derived from an EMBL/GenBank/DDBJ whole genome shotgun (WGS) entry which is preliminary data.</text>
</comment>
<evidence type="ECO:0000256" key="2">
    <source>
        <dbReference type="ARBA" id="ARBA00022630"/>
    </source>
</evidence>
<organism evidence="7 8">
    <name type="scientific">Nocardiopsis metallicus</name>
    <dbReference type="NCBI Taxonomy" id="179819"/>
    <lineage>
        <taxon>Bacteria</taxon>
        <taxon>Bacillati</taxon>
        <taxon>Actinomycetota</taxon>
        <taxon>Actinomycetes</taxon>
        <taxon>Streptosporangiales</taxon>
        <taxon>Nocardiopsidaceae</taxon>
        <taxon>Nocardiopsis</taxon>
    </lineage>
</organism>
<dbReference type="InterPro" id="IPR045024">
    <property type="entry name" value="NDH-2"/>
</dbReference>
<dbReference type="InterPro" id="IPR036188">
    <property type="entry name" value="FAD/NAD-bd_sf"/>
</dbReference>
<dbReference type="SUPFAM" id="SSF51905">
    <property type="entry name" value="FAD/NAD(P)-binding domain"/>
    <property type="match status" value="1"/>
</dbReference>
<dbReference type="PANTHER" id="PTHR43706:SF45">
    <property type="entry name" value="NADH DEHYDROGENASE-LIKE PROTEIN RV1812C"/>
    <property type="match status" value="1"/>
</dbReference>
<keyword evidence="4 7" id="KW-0560">Oxidoreductase</keyword>
<keyword evidence="2" id="KW-0285">Flavoprotein</keyword>
<dbReference type="PANTHER" id="PTHR43706">
    <property type="entry name" value="NADH DEHYDROGENASE"/>
    <property type="match status" value="1"/>
</dbReference>
<proteinExistence type="inferred from homology"/>
<evidence type="ECO:0000256" key="5">
    <source>
        <dbReference type="ARBA" id="ARBA00023027"/>
    </source>
</evidence>
<feature type="domain" description="FAD/NAD(P)-binding" evidence="6">
    <location>
        <begin position="5"/>
        <end position="327"/>
    </location>
</feature>
<dbReference type="AlphaFoldDB" id="A0A840WP19"/>
<evidence type="ECO:0000256" key="1">
    <source>
        <dbReference type="ARBA" id="ARBA00005272"/>
    </source>
</evidence>